<feature type="region of interest" description="Disordered" evidence="1">
    <location>
        <begin position="58"/>
        <end position="100"/>
    </location>
</feature>
<sequence>MIQYSLKCAEGHSFDSWFQSAAAFDKLAAAGMVSCAVCGGSGVKKAIMAPRVRPGRKAVSAVGEPEPQAAAPAAAAPSASLPAPAAAQAGPGLLSRPSGEVEKAIAELRRKVEENSDYVGDRFVREARAMHLGEAPERAIHGEAKLEDARELIEEGVPVLPLPFRPGRKAN</sequence>
<evidence type="ECO:0000313" key="2">
    <source>
        <dbReference type="EMBL" id="CUH97960.1"/>
    </source>
</evidence>
<organism evidence="2 3">
    <name type="scientific">Leisingera aquaemixtae</name>
    <dbReference type="NCBI Taxonomy" id="1396826"/>
    <lineage>
        <taxon>Bacteria</taxon>
        <taxon>Pseudomonadati</taxon>
        <taxon>Pseudomonadota</taxon>
        <taxon>Alphaproteobacteria</taxon>
        <taxon>Rhodobacterales</taxon>
        <taxon>Roseobacteraceae</taxon>
        <taxon>Leisingera</taxon>
    </lineage>
</organism>
<gene>
    <name evidence="2" type="ORF">PHA8399_00063</name>
</gene>
<dbReference type="InterPro" id="IPR009562">
    <property type="entry name" value="DUF1178"/>
</dbReference>
<proteinExistence type="predicted"/>
<dbReference type="STRING" id="1396826.PHA8399_00063"/>
<evidence type="ECO:0000313" key="3">
    <source>
        <dbReference type="Proteomes" id="UP000051326"/>
    </source>
</evidence>
<feature type="compositionally biased region" description="Low complexity" evidence="1">
    <location>
        <begin position="64"/>
        <end position="93"/>
    </location>
</feature>
<dbReference type="PIRSF" id="PIRSF032131">
    <property type="entry name" value="UCP032131"/>
    <property type="match status" value="1"/>
</dbReference>
<dbReference type="Pfam" id="PF06676">
    <property type="entry name" value="DUF1178"/>
    <property type="match status" value="1"/>
</dbReference>
<accession>A0A0P1H591</accession>
<evidence type="ECO:0000256" key="1">
    <source>
        <dbReference type="SAM" id="MobiDB-lite"/>
    </source>
</evidence>
<dbReference type="AlphaFoldDB" id="A0A0P1H591"/>
<protein>
    <submittedName>
        <fullName evidence="2">Uncharacterized protein</fullName>
    </submittedName>
</protein>
<name>A0A0P1H591_9RHOB</name>
<dbReference type="EMBL" id="CYSR01000002">
    <property type="protein sequence ID" value="CUH97960.1"/>
    <property type="molecule type" value="Genomic_DNA"/>
</dbReference>
<reference evidence="2 3" key="1">
    <citation type="submission" date="2015-09" db="EMBL/GenBank/DDBJ databases">
        <authorList>
            <consortium name="Swine Surveillance"/>
        </authorList>
    </citation>
    <scope>NUCLEOTIDE SEQUENCE [LARGE SCALE GENOMIC DNA]</scope>
    <source>
        <strain evidence="2 3">CECT 8399</strain>
    </source>
</reference>
<dbReference type="Proteomes" id="UP000051326">
    <property type="component" value="Unassembled WGS sequence"/>
</dbReference>
<dbReference type="RefSeq" id="WP_058284472.1">
    <property type="nucleotide sequence ID" value="NZ_CYSR01000002.1"/>
</dbReference>